<evidence type="ECO:0000259" key="6">
    <source>
        <dbReference type="Pfam" id="PF08281"/>
    </source>
</evidence>
<evidence type="ECO:0000313" key="8">
    <source>
        <dbReference type="Proteomes" id="UP000198670"/>
    </source>
</evidence>
<dbReference type="GO" id="GO:0003677">
    <property type="term" value="F:DNA binding"/>
    <property type="evidence" value="ECO:0007669"/>
    <property type="project" value="InterPro"/>
</dbReference>
<dbReference type="InterPro" id="IPR007627">
    <property type="entry name" value="RNA_pol_sigma70_r2"/>
</dbReference>
<keyword evidence="3" id="KW-0731">Sigma factor</keyword>
<gene>
    <name evidence="7" type="ORF">SAMN05444682_108136</name>
</gene>
<dbReference type="Proteomes" id="UP000198670">
    <property type="component" value="Unassembled WGS sequence"/>
</dbReference>
<dbReference type="Gene3D" id="1.10.10.10">
    <property type="entry name" value="Winged helix-like DNA-binding domain superfamily/Winged helix DNA-binding domain"/>
    <property type="match status" value="1"/>
</dbReference>
<dbReference type="EMBL" id="FOQO01000008">
    <property type="protein sequence ID" value="SFJ24103.1"/>
    <property type="molecule type" value="Genomic_DNA"/>
</dbReference>
<dbReference type="SUPFAM" id="SSF88659">
    <property type="entry name" value="Sigma3 and sigma4 domains of RNA polymerase sigma factors"/>
    <property type="match status" value="1"/>
</dbReference>
<dbReference type="STRING" id="1477437.SAMN05444682_108136"/>
<dbReference type="SUPFAM" id="SSF88946">
    <property type="entry name" value="Sigma2 domain of RNA polymerase sigma factors"/>
    <property type="match status" value="1"/>
</dbReference>
<evidence type="ECO:0000256" key="2">
    <source>
        <dbReference type="ARBA" id="ARBA00023015"/>
    </source>
</evidence>
<feature type="domain" description="RNA polymerase sigma-70 region 2" evidence="5">
    <location>
        <begin position="27"/>
        <end position="93"/>
    </location>
</feature>
<evidence type="ECO:0000256" key="4">
    <source>
        <dbReference type="ARBA" id="ARBA00023163"/>
    </source>
</evidence>
<protein>
    <submittedName>
        <fullName evidence="7">RNA polymerase sigma-70 factor, ECF subfamily</fullName>
    </submittedName>
</protein>
<comment type="similarity">
    <text evidence="1">Belongs to the sigma-70 factor family. ECF subfamily.</text>
</comment>
<keyword evidence="4" id="KW-0804">Transcription</keyword>
<evidence type="ECO:0000259" key="5">
    <source>
        <dbReference type="Pfam" id="PF04542"/>
    </source>
</evidence>
<reference evidence="7 8" key="1">
    <citation type="submission" date="2016-10" db="EMBL/GenBank/DDBJ databases">
        <authorList>
            <person name="de Groot N.N."/>
        </authorList>
    </citation>
    <scope>NUCLEOTIDE SEQUENCE [LARGE SCALE GENOMIC DNA]</scope>
    <source>
        <strain evidence="7 8">RK1</strain>
    </source>
</reference>
<dbReference type="Pfam" id="PF08281">
    <property type="entry name" value="Sigma70_r4_2"/>
    <property type="match status" value="1"/>
</dbReference>
<proteinExistence type="inferred from homology"/>
<evidence type="ECO:0000256" key="3">
    <source>
        <dbReference type="ARBA" id="ARBA00023082"/>
    </source>
</evidence>
<dbReference type="PANTHER" id="PTHR43133:SF46">
    <property type="entry name" value="RNA POLYMERASE SIGMA-70 FACTOR ECF SUBFAMILY"/>
    <property type="match status" value="1"/>
</dbReference>
<evidence type="ECO:0000313" key="7">
    <source>
        <dbReference type="EMBL" id="SFJ24103.1"/>
    </source>
</evidence>
<dbReference type="Pfam" id="PF04542">
    <property type="entry name" value="Sigma70_r2"/>
    <property type="match status" value="1"/>
</dbReference>
<dbReference type="InterPro" id="IPR013249">
    <property type="entry name" value="RNA_pol_sigma70_r4_t2"/>
</dbReference>
<sequence length="196" mass="23004">MTDYSQYSDDDLLQELQYNRESALVALYNRYWDKLFVVAANLLNRAEEAEECVQNVFLSLWKRRENLRLRYSLHTYLAVSVKYQSLTMLAHAHRRSAQVEWNEALDMVDTVSPEEAYLAKELQRRIEQSINRLPAQCQLVFRMSREKNMSARAIADELQLSENTVKMHLKNATKKLKGDLLILIPTVLDLFFDKTN</sequence>
<dbReference type="OrthoDB" id="1097528at2"/>
<dbReference type="GO" id="GO:0016987">
    <property type="term" value="F:sigma factor activity"/>
    <property type="evidence" value="ECO:0007669"/>
    <property type="project" value="UniProtKB-KW"/>
</dbReference>
<keyword evidence="2" id="KW-0805">Transcription regulation</keyword>
<name>A0A1I3PRJ6_9SPHI</name>
<dbReference type="InterPro" id="IPR036388">
    <property type="entry name" value="WH-like_DNA-bd_sf"/>
</dbReference>
<dbReference type="InterPro" id="IPR014327">
    <property type="entry name" value="RNA_pol_sigma70_bacteroid"/>
</dbReference>
<dbReference type="Gene3D" id="1.10.1740.10">
    <property type="match status" value="1"/>
</dbReference>
<dbReference type="RefSeq" id="WP_090628660.1">
    <property type="nucleotide sequence ID" value="NZ_FOQO01000008.1"/>
</dbReference>
<dbReference type="PANTHER" id="PTHR43133">
    <property type="entry name" value="RNA POLYMERASE ECF-TYPE SIGMA FACTO"/>
    <property type="match status" value="1"/>
</dbReference>
<accession>A0A1I3PRJ6</accession>
<dbReference type="InterPro" id="IPR013325">
    <property type="entry name" value="RNA_pol_sigma_r2"/>
</dbReference>
<dbReference type="NCBIfam" id="TIGR02937">
    <property type="entry name" value="sigma70-ECF"/>
    <property type="match status" value="1"/>
</dbReference>
<dbReference type="AlphaFoldDB" id="A0A1I3PRJ6"/>
<feature type="domain" description="RNA polymerase sigma factor 70 region 4 type 2" evidence="6">
    <location>
        <begin position="124"/>
        <end position="176"/>
    </location>
</feature>
<evidence type="ECO:0000256" key="1">
    <source>
        <dbReference type="ARBA" id="ARBA00010641"/>
    </source>
</evidence>
<dbReference type="InterPro" id="IPR014284">
    <property type="entry name" value="RNA_pol_sigma-70_dom"/>
</dbReference>
<keyword evidence="8" id="KW-1185">Reference proteome</keyword>
<organism evidence="7 8">
    <name type="scientific">Parapedobacter indicus</name>
    <dbReference type="NCBI Taxonomy" id="1477437"/>
    <lineage>
        <taxon>Bacteria</taxon>
        <taxon>Pseudomonadati</taxon>
        <taxon>Bacteroidota</taxon>
        <taxon>Sphingobacteriia</taxon>
        <taxon>Sphingobacteriales</taxon>
        <taxon>Sphingobacteriaceae</taxon>
        <taxon>Parapedobacter</taxon>
    </lineage>
</organism>
<dbReference type="InterPro" id="IPR039425">
    <property type="entry name" value="RNA_pol_sigma-70-like"/>
</dbReference>
<dbReference type="GO" id="GO:0006352">
    <property type="term" value="P:DNA-templated transcription initiation"/>
    <property type="evidence" value="ECO:0007669"/>
    <property type="project" value="InterPro"/>
</dbReference>
<dbReference type="NCBIfam" id="TIGR02985">
    <property type="entry name" value="Sig70_bacteroi1"/>
    <property type="match status" value="1"/>
</dbReference>
<dbReference type="InterPro" id="IPR013324">
    <property type="entry name" value="RNA_pol_sigma_r3/r4-like"/>
</dbReference>